<dbReference type="EMBL" id="AUWU02000001">
    <property type="protein sequence ID" value="KAH0577786.1"/>
    <property type="molecule type" value="Genomic_DNA"/>
</dbReference>
<name>A0A9P8M0I9_9EUKA</name>
<sequence length="199" mass="23254">MNDVNSSFQIQQLPNVDKKQLQSKNSIIEDPKQNEMQQPLYTKNITEQQSISLVSQSPLKLIMSPIETRKSCCSVMEQFDELNNSPQIFEKVRCENQFQSLIAQQVDELPHIQQKQKSLVDFSQYQALQYKTRRVQLCKITREFDKPVTSLDSITINQYGKQKIKYKIKQHALNITDQALLKAKDLVVMKNSKQQKYQQ</sequence>
<gene>
    <name evidence="1" type="ORF">SS50377_21140</name>
</gene>
<reference evidence="1 2" key="1">
    <citation type="journal article" date="2014" name="PLoS Genet.">
        <title>The Genome of Spironucleus salmonicida Highlights a Fish Pathogen Adapted to Fluctuating Environments.</title>
        <authorList>
            <person name="Xu F."/>
            <person name="Jerlstrom-Hultqvist J."/>
            <person name="Einarsson E."/>
            <person name="Astvaldsson A."/>
            <person name="Svard S.G."/>
            <person name="Andersson J.O."/>
        </authorList>
    </citation>
    <scope>NUCLEOTIDE SEQUENCE [LARGE SCALE GENOMIC DNA]</scope>
    <source>
        <strain evidence="1 2">ATCC 50377</strain>
    </source>
</reference>
<dbReference type="KEGG" id="ssao:94295163"/>
<proteinExistence type="predicted"/>
<accession>A0A9P8M0I9</accession>
<protein>
    <submittedName>
        <fullName evidence="1">Uncharacterized protein</fullName>
    </submittedName>
</protein>
<organism evidence="1 2">
    <name type="scientific">Spironucleus salmonicida</name>
    <dbReference type="NCBI Taxonomy" id="348837"/>
    <lineage>
        <taxon>Eukaryota</taxon>
        <taxon>Metamonada</taxon>
        <taxon>Diplomonadida</taxon>
        <taxon>Hexamitidae</taxon>
        <taxon>Hexamitinae</taxon>
        <taxon>Spironucleus</taxon>
    </lineage>
</organism>
<dbReference type="Proteomes" id="UP000018208">
    <property type="component" value="Unassembled WGS sequence"/>
</dbReference>
<dbReference type="GeneID" id="94295163"/>
<evidence type="ECO:0000313" key="2">
    <source>
        <dbReference type="Proteomes" id="UP000018208"/>
    </source>
</evidence>
<dbReference type="RefSeq" id="XP_067768559.1">
    <property type="nucleotide sequence ID" value="XM_067905077.1"/>
</dbReference>
<keyword evidence="2" id="KW-1185">Reference proteome</keyword>
<dbReference type="AlphaFoldDB" id="A0A9P8M0I9"/>
<evidence type="ECO:0000313" key="1">
    <source>
        <dbReference type="EMBL" id="KAH0577786.1"/>
    </source>
</evidence>
<comment type="caution">
    <text evidence="1">The sequence shown here is derived from an EMBL/GenBank/DDBJ whole genome shotgun (WGS) entry which is preliminary data.</text>
</comment>